<gene>
    <name evidence="17" type="primary">ilvB</name>
    <name evidence="17" type="ORF">DP116_05335</name>
</gene>
<accession>A0ABX1P3H2</accession>
<proteinExistence type="inferred from homology"/>
<evidence type="ECO:0000259" key="13">
    <source>
        <dbReference type="Pfam" id="PF00205"/>
    </source>
</evidence>
<dbReference type="Gene3D" id="3.40.50.1220">
    <property type="entry name" value="TPP-binding domain"/>
    <property type="match status" value="1"/>
</dbReference>
<evidence type="ECO:0000256" key="5">
    <source>
        <dbReference type="ARBA" id="ARBA00022605"/>
    </source>
</evidence>
<dbReference type="NCBIfam" id="NF005651">
    <property type="entry name" value="PRK07418.1"/>
    <property type="match status" value="1"/>
</dbReference>
<feature type="domain" description="Zinc-ribbon" evidence="16">
    <location>
        <begin position="611"/>
        <end position="633"/>
    </location>
</feature>
<feature type="domain" description="Thiamine pyrophosphate enzyme TPP-binding" evidence="14">
    <location>
        <begin position="426"/>
        <end position="573"/>
    </location>
</feature>
<keyword evidence="10 12" id="KW-0100">Branched-chain amino acid biosynthesis</keyword>
<feature type="domain" description="Thiamine pyrophosphate enzyme N-terminal TPP-binding" evidence="15">
    <location>
        <begin position="35"/>
        <end position="152"/>
    </location>
</feature>
<comment type="cofactor">
    <cofactor evidence="12">
        <name>Mg(2+)</name>
        <dbReference type="ChEBI" id="CHEBI:18420"/>
    </cofactor>
    <text evidence="12">Binds 1 Mg(2+) ion per subunit.</text>
</comment>
<dbReference type="InterPro" id="IPR045229">
    <property type="entry name" value="TPP_enz"/>
</dbReference>
<keyword evidence="8 12" id="KW-0460">Magnesium</keyword>
<dbReference type="CDD" id="cd07035">
    <property type="entry name" value="TPP_PYR_POX_like"/>
    <property type="match status" value="1"/>
</dbReference>
<comment type="similarity">
    <text evidence="3 12">Belongs to the TPP enzyme family.</text>
</comment>
<comment type="pathway">
    <text evidence="1 12">Amino-acid biosynthesis; L-isoleucine biosynthesis; L-isoleucine from 2-oxobutanoate: step 1/4.</text>
</comment>
<evidence type="ECO:0000256" key="8">
    <source>
        <dbReference type="ARBA" id="ARBA00022842"/>
    </source>
</evidence>
<dbReference type="PANTHER" id="PTHR18968:SF13">
    <property type="entry name" value="ACETOLACTATE SYNTHASE CATALYTIC SUBUNIT, MITOCHONDRIAL"/>
    <property type="match status" value="1"/>
</dbReference>
<dbReference type="GO" id="GO:0003984">
    <property type="term" value="F:acetolactate synthase activity"/>
    <property type="evidence" value="ECO:0007669"/>
    <property type="project" value="UniProtKB-EC"/>
</dbReference>
<dbReference type="InterPro" id="IPR029061">
    <property type="entry name" value="THDP-binding"/>
</dbReference>
<dbReference type="InterPro" id="IPR012000">
    <property type="entry name" value="Thiamin_PyroP_enz_cen_dom"/>
</dbReference>
<dbReference type="RefSeq" id="WP_169154185.1">
    <property type="nucleotide sequence ID" value="NZ_CAWPJE010000370.1"/>
</dbReference>
<dbReference type="EMBL" id="QMEB01000025">
    <property type="protein sequence ID" value="NMG18900.1"/>
    <property type="molecule type" value="Genomic_DNA"/>
</dbReference>
<keyword evidence="5 12" id="KW-0028">Amino-acid biosynthesis</keyword>
<protein>
    <recommendedName>
        <fullName evidence="4 12">Acetolactate synthase</fullName>
        <ecNumber evidence="4 12">2.2.1.6</ecNumber>
    </recommendedName>
</protein>
<evidence type="ECO:0000256" key="3">
    <source>
        <dbReference type="ARBA" id="ARBA00007812"/>
    </source>
</evidence>
<sequence length="633" mass="68773">MTVRLPSQISLPQIENESISNVSVSPAVTPKRASGGFALLDSLKRHGVEYIFGYPGGAILPIYDDLYKVEAAGNGIKHILVRHEQGAAHAADGYARATGKVGVCFGTSGPGATNLVTGIATAYMDSIPMVIVTGQVSRAVIGTDAFQETDIYGITLPIVKHSYVVRDAKDMARIVAEAFHIASTGRPGPVLIDVPKDVALEEFDYVPVEPGKVKLPGYRPTVKGNPRQINAAIQLIRESRRPLLYVGGGAIASGAHEEIKQLAELFNIPVSTTFMGIGAFDEHHPLSLGMLGMHGTAYANFAVTDCDLLICVGARFDDRVTGKLDEFATRAKVIHIDIDPAEVGKNRVPDVPIVGDVRKVLLDLLRRVQQAGTKDTPNQTQEWLNLINRWKEEYPLEVPHHADSMSPQEVIVEIARQAPDAYYTTDVGQHQMWSAQFLKNGPRRWISSGGLGTMGFGLPAAIGAKVAFPDEQVICISGDASFQMNLQELGTAAQYGLNVKTVIINNGWQGMVRQWQEAFYGERYSCSNMEVGMPDIEFLAKAYGIKGMVIKNREELKEAIAEMLAHDGPVIVNAYVTKDENCYPMVAPGKSNAQMVGLRRQPKKASLEPVYCNNCGAKNAPNNNFCPECGTKL</sequence>
<dbReference type="Pfam" id="PF02776">
    <property type="entry name" value="TPP_enzyme_N"/>
    <property type="match status" value="1"/>
</dbReference>
<dbReference type="Pfam" id="PF00205">
    <property type="entry name" value="TPP_enzyme_M"/>
    <property type="match status" value="1"/>
</dbReference>
<dbReference type="Proteomes" id="UP000718564">
    <property type="component" value="Unassembled WGS sequence"/>
</dbReference>
<evidence type="ECO:0000313" key="17">
    <source>
        <dbReference type="EMBL" id="NMG18900.1"/>
    </source>
</evidence>
<evidence type="ECO:0000259" key="14">
    <source>
        <dbReference type="Pfam" id="PF02775"/>
    </source>
</evidence>
<evidence type="ECO:0000259" key="15">
    <source>
        <dbReference type="Pfam" id="PF02776"/>
    </source>
</evidence>
<keyword evidence="6 12" id="KW-0808">Transferase</keyword>
<dbReference type="InterPro" id="IPR012846">
    <property type="entry name" value="Acetolactate_synth_lsu"/>
</dbReference>
<name>A0ABX1P3H2_9CYAN</name>
<evidence type="ECO:0000256" key="6">
    <source>
        <dbReference type="ARBA" id="ARBA00022679"/>
    </source>
</evidence>
<dbReference type="PROSITE" id="PS00187">
    <property type="entry name" value="TPP_ENZYMES"/>
    <property type="match status" value="1"/>
</dbReference>
<evidence type="ECO:0000256" key="10">
    <source>
        <dbReference type="ARBA" id="ARBA00023304"/>
    </source>
</evidence>
<keyword evidence="9 12" id="KW-0786">Thiamine pyrophosphate</keyword>
<keyword evidence="7 12" id="KW-0479">Metal-binding</keyword>
<comment type="catalytic activity">
    <reaction evidence="11 12">
        <text>2 pyruvate + H(+) = (2S)-2-acetolactate + CO2</text>
        <dbReference type="Rhea" id="RHEA:25249"/>
        <dbReference type="ChEBI" id="CHEBI:15361"/>
        <dbReference type="ChEBI" id="CHEBI:15378"/>
        <dbReference type="ChEBI" id="CHEBI:16526"/>
        <dbReference type="ChEBI" id="CHEBI:58476"/>
        <dbReference type="EC" id="2.2.1.6"/>
    </reaction>
</comment>
<dbReference type="InterPro" id="IPR029035">
    <property type="entry name" value="DHS-like_NAD/FAD-binding_dom"/>
</dbReference>
<dbReference type="InterPro" id="IPR026870">
    <property type="entry name" value="Zinc_ribbon_dom"/>
</dbReference>
<dbReference type="EC" id="2.2.1.6" evidence="4 12"/>
<dbReference type="Pfam" id="PF13240">
    <property type="entry name" value="Zn_Ribbon_1"/>
    <property type="match status" value="1"/>
</dbReference>
<dbReference type="InterPro" id="IPR012001">
    <property type="entry name" value="Thiamin_PyroP_enz_TPP-bd_dom"/>
</dbReference>
<evidence type="ECO:0000256" key="1">
    <source>
        <dbReference type="ARBA" id="ARBA00004974"/>
    </source>
</evidence>
<evidence type="ECO:0000256" key="9">
    <source>
        <dbReference type="ARBA" id="ARBA00023052"/>
    </source>
</evidence>
<dbReference type="PANTHER" id="PTHR18968">
    <property type="entry name" value="THIAMINE PYROPHOSPHATE ENZYMES"/>
    <property type="match status" value="1"/>
</dbReference>
<evidence type="ECO:0000313" key="18">
    <source>
        <dbReference type="Proteomes" id="UP000718564"/>
    </source>
</evidence>
<dbReference type="SUPFAM" id="SSF52518">
    <property type="entry name" value="Thiamin diphosphate-binding fold (THDP-binding)"/>
    <property type="match status" value="2"/>
</dbReference>
<dbReference type="SUPFAM" id="SSF52467">
    <property type="entry name" value="DHS-like NAD/FAD-binding domain"/>
    <property type="match status" value="1"/>
</dbReference>
<dbReference type="CDD" id="cd02015">
    <property type="entry name" value="TPP_AHAS"/>
    <property type="match status" value="1"/>
</dbReference>
<dbReference type="InterPro" id="IPR011766">
    <property type="entry name" value="TPP_enzyme_TPP-bd"/>
</dbReference>
<feature type="domain" description="Thiamine pyrophosphate enzyme central" evidence="13">
    <location>
        <begin position="229"/>
        <end position="363"/>
    </location>
</feature>
<organism evidence="17 18">
    <name type="scientific">Brasilonema bromeliae SPC951</name>
    <dbReference type="NCBI Taxonomy" id="385972"/>
    <lineage>
        <taxon>Bacteria</taxon>
        <taxon>Bacillati</taxon>
        <taxon>Cyanobacteriota</taxon>
        <taxon>Cyanophyceae</taxon>
        <taxon>Nostocales</taxon>
        <taxon>Scytonemataceae</taxon>
        <taxon>Brasilonema</taxon>
        <taxon>Bromeliae group (in: Brasilonema)</taxon>
    </lineage>
</organism>
<keyword evidence="18" id="KW-1185">Reference proteome</keyword>
<dbReference type="InterPro" id="IPR039368">
    <property type="entry name" value="AHAS_TPP"/>
</dbReference>
<dbReference type="Gene3D" id="3.40.50.970">
    <property type="match status" value="2"/>
</dbReference>
<comment type="pathway">
    <text evidence="2 12">Amino-acid biosynthesis; L-valine biosynthesis; L-valine from pyruvate: step 1/4.</text>
</comment>
<evidence type="ECO:0000256" key="11">
    <source>
        <dbReference type="ARBA" id="ARBA00048670"/>
    </source>
</evidence>
<dbReference type="Pfam" id="PF02775">
    <property type="entry name" value="TPP_enzyme_C"/>
    <property type="match status" value="1"/>
</dbReference>
<comment type="cofactor">
    <cofactor evidence="12">
        <name>thiamine diphosphate</name>
        <dbReference type="ChEBI" id="CHEBI:58937"/>
    </cofactor>
    <text evidence="12">Binds 1 thiamine pyrophosphate per subunit.</text>
</comment>
<evidence type="ECO:0000256" key="7">
    <source>
        <dbReference type="ARBA" id="ARBA00022723"/>
    </source>
</evidence>
<comment type="caution">
    <text evidence="17">The sequence shown here is derived from an EMBL/GenBank/DDBJ whole genome shotgun (WGS) entry which is preliminary data.</text>
</comment>
<dbReference type="InterPro" id="IPR000399">
    <property type="entry name" value="TPP-bd_CS"/>
</dbReference>
<evidence type="ECO:0000259" key="16">
    <source>
        <dbReference type="Pfam" id="PF13240"/>
    </source>
</evidence>
<evidence type="ECO:0000256" key="12">
    <source>
        <dbReference type="RuleBase" id="RU003591"/>
    </source>
</evidence>
<evidence type="ECO:0000256" key="2">
    <source>
        <dbReference type="ARBA" id="ARBA00005025"/>
    </source>
</evidence>
<dbReference type="NCBIfam" id="TIGR00118">
    <property type="entry name" value="acolac_lg"/>
    <property type="match status" value="1"/>
</dbReference>
<reference evidence="17 18" key="1">
    <citation type="submission" date="2018-06" db="EMBL/GenBank/DDBJ databases">
        <title>Comparative genomics of Brasilonema spp. strains.</title>
        <authorList>
            <person name="Alvarenga D.O."/>
            <person name="Fiore M.F."/>
            <person name="Varani A.M."/>
        </authorList>
    </citation>
    <scope>NUCLEOTIDE SEQUENCE [LARGE SCALE GENOMIC DNA]</scope>
    <source>
        <strain evidence="17 18">SPC951</strain>
    </source>
</reference>
<evidence type="ECO:0000256" key="4">
    <source>
        <dbReference type="ARBA" id="ARBA00013145"/>
    </source>
</evidence>